<name>A0ABD0NPS4_CIRMR</name>
<protein>
    <submittedName>
        <fullName evidence="2">Uncharacterized protein</fullName>
    </submittedName>
</protein>
<accession>A0ABD0NPS4</accession>
<feature type="compositionally biased region" description="Polar residues" evidence="1">
    <location>
        <begin position="28"/>
        <end position="42"/>
    </location>
</feature>
<feature type="compositionally biased region" description="Basic and acidic residues" evidence="1">
    <location>
        <begin position="1"/>
        <end position="21"/>
    </location>
</feature>
<keyword evidence="3" id="KW-1185">Reference proteome</keyword>
<gene>
    <name evidence="2" type="ORF">M9458_041729</name>
</gene>
<evidence type="ECO:0000313" key="2">
    <source>
        <dbReference type="EMBL" id="KAL0162333.1"/>
    </source>
</evidence>
<reference evidence="2 3" key="1">
    <citation type="submission" date="2024-05" db="EMBL/GenBank/DDBJ databases">
        <title>Genome sequencing and assembly of Indian major carp, Cirrhinus mrigala (Hamilton, 1822).</title>
        <authorList>
            <person name="Mohindra V."/>
            <person name="Chowdhury L.M."/>
            <person name="Lal K."/>
            <person name="Jena J.K."/>
        </authorList>
    </citation>
    <scope>NUCLEOTIDE SEQUENCE [LARGE SCALE GENOMIC DNA]</scope>
    <source>
        <strain evidence="2">CM1030</strain>
        <tissue evidence="2">Blood</tissue>
    </source>
</reference>
<evidence type="ECO:0000313" key="3">
    <source>
        <dbReference type="Proteomes" id="UP001529510"/>
    </source>
</evidence>
<dbReference type="EMBL" id="JAMKFB020000021">
    <property type="protein sequence ID" value="KAL0162333.1"/>
    <property type="molecule type" value="Genomic_DNA"/>
</dbReference>
<feature type="region of interest" description="Disordered" evidence="1">
    <location>
        <begin position="1"/>
        <end position="42"/>
    </location>
</feature>
<dbReference type="Proteomes" id="UP001529510">
    <property type="component" value="Unassembled WGS sequence"/>
</dbReference>
<dbReference type="AlphaFoldDB" id="A0ABD0NPS4"/>
<evidence type="ECO:0000256" key="1">
    <source>
        <dbReference type="SAM" id="MobiDB-lite"/>
    </source>
</evidence>
<sequence>MFTTPRDDTLESSHPIVKEMKMPYSDSPFPQDNSERSCNGSDTTESMYFRSLQSYPRHGDWHKAMNTEHGSQSFPRTYTIEQRSSILHYQGQPFAAEGPKAKLAVFDGSGDWKSFLVPFEHQARKYGWSGDYRVGCLYDYLRVSAIKYVCSLPEHIREDYTLLKEQLTRVLVSAAPATTIRRKLGDFAEKVQRLVTLAYPGVELDLQDQLATDFFLMGLCNQKVAYEVMNKNPHSLVKAQRLVEAHEHNYQATVGHDIDVKSRARRISWADDEELSTDSPAGSRRVLHYCRPSSCSLTEDCIPNRASGEN</sequence>
<organism evidence="2 3">
    <name type="scientific">Cirrhinus mrigala</name>
    <name type="common">Mrigala</name>
    <dbReference type="NCBI Taxonomy" id="683832"/>
    <lineage>
        <taxon>Eukaryota</taxon>
        <taxon>Metazoa</taxon>
        <taxon>Chordata</taxon>
        <taxon>Craniata</taxon>
        <taxon>Vertebrata</taxon>
        <taxon>Euteleostomi</taxon>
        <taxon>Actinopterygii</taxon>
        <taxon>Neopterygii</taxon>
        <taxon>Teleostei</taxon>
        <taxon>Ostariophysi</taxon>
        <taxon>Cypriniformes</taxon>
        <taxon>Cyprinidae</taxon>
        <taxon>Labeoninae</taxon>
        <taxon>Labeonini</taxon>
        <taxon>Cirrhinus</taxon>
    </lineage>
</organism>
<comment type="caution">
    <text evidence="2">The sequence shown here is derived from an EMBL/GenBank/DDBJ whole genome shotgun (WGS) entry which is preliminary data.</text>
</comment>
<proteinExistence type="predicted"/>